<dbReference type="AlphaFoldDB" id="A0AAV0XIK8"/>
<keyword evidence="2" id="KW-0863">Zinc-finger</keyword>
<evidence type="ECO:0000256" key="2">
    <source>
        <dbReference type="ARBA" id="ARBA00022771"/>
    </source>
</evidence>
<gene>
    <name evidence="5" type="ORF">MEUPH1_LOCUS22105</name>
</gene>
<protein>
    <recommendedName>
        <fullName evidence="4">FLYWCH-type domain-containing protein</fullName>
    </recommendedName>
</protein>
<keyword evidence="1" id="KW-0479">Metal-binding</keyword>
<dbReference type="Gene3D" id="2.20.25.240">
    <property type="match status" value="1"/>
</dbReference>
<keyword evidence="3" id="KW-0862">Zinc</keyword>
<organism evidence="5 6">
    <name type="scientific">Macrosiphum euphorbiae</name>
    <name type="common">potato aphid</name>
    <dbReference type="NCBI Taxonomy" id="13131"/>
    <lineage>
        <taxon>Eukaryota</taxon>
        <taxon>Metazoa</taxon>
        <taxon>Ecdysozoa</taxon>
        <taxon>Arthropoda</taxon>
        <taxon>Hexapoda</taxon>
        <taxon>Insecta</taxon>
        <taxon>Pterygota</taxon>
        <taxon>Neoptera</taxon>
        <taxon>Paraneoptera</taxon>
        <taxon>Hemiptera</taxon>
        <taxon>Sternorrhyncha</taxon>
        <taxon>Aphidomorpha</taxon>
        <taxon>Aphidoidea</taxon>
        <taxon>Aphididae</taxon>
        <taxon>Macrosiphini</taxon>
        <taxon>Macrosiphum</taxon>
    </lineage>
</organism>
<sequence length="106" mass="12398">MEIIKSNKGGDKGYVYVVKYIGISKITWRCSKRCSMKCTGELYTDLKIENPEVKTRHSHSKDDDSVKVEKDLCAMKERSKTGYLSHLKFMRQKFLSWTVTLERRPC</sequence>
<evidence type="ECO:0000256" key="3">
    <source>
        <dbReference type="ARBA" id="ARBA00022833"/>
    </source>
</evidence>
<evidence type="ECO:0000313" key="6">
    <source>
        <dbReference type="Proteomes" id="UP001160148"/>
    </source>
</evidence>
<feature type="domain" description="FLYWCH-type" evidence="4">
    <location>
        <begin position="12"/>
        <end position="59"/>
    </location>
</feature>
<reference evidence="5 6" key="1">
    <citation type="submission" date="2023-01" db="EMBL/GenBank/DDBJ databases">
        <authorList>
            <person name="Whitehead M."/>
        </authorList>
    </citation>
    <scope>NUCLEOTIDE SEQUENCE [LARGE SCALE GENOMIC DNA]</scope>
</reference>
<proteinExistence type="predicted"/>
<keyword evidence="6" id="KW-1185">Reference proteome</keyword>
<dbReference type="GO" id="GO:0008270">
    <property type="term" value="F:zinc ion binding"/>
    <property type="evidence" value="ECO:0007669"/>
    <property type="project" value="UniProtKB-KW"/>
</dbReference>
<dbReference type="Pfam" id="PF04500">
    <property type="entry name" value="FLYWCH"/>
    <property type="match status" value="1"/>
</dbReference>
<evidence type="ECO:0000313" key="5">
    <source>
        <dbReference type="EMBL" id="CAI6367652.1"/>
    </source>
</evidence>
<comment type="caution">
    <text evidence="5">The sequence shown here is derived from an EMBL/GenBank/DDBJ whole genome shotgun (WGS) entry which is preliminary data.</text>
</comment>
<accession>A0AAV0XIK8</accession>
<dbReference type="InterPro" id="IPR007588">
    <property type="entry name" value="Znf_FLYWCH"/>
</dbReference>
<dbReference type="EMBL" id="CARXXK010000005">
    <property type="protein sequence ID" value="CAI6367652.1"/>
    <property type="molecule type" value="Genomic_DNA"/>
</dbReference>
<dbReference type="Proteomes" id="UP001160148">
    <property type="component" value="Unassembled WGS sequence"/>
</dbReference>
<evidence type="ECO:0000256" key="1">
    <source>
        <dbReference type="ARBA" id="ARBA00022723"/>
    </source>
</evidence>
<evidence type="ECO:0000259" key="4">
    <source>
        <dbReference type="Pfam" id="PF04500"/>
    </source>
</evidence>
<name>A0AAV0XIK8_9HEMI</name>